<feature type="transmembrane region" description="Helical" evidence="4">
    <location>
        <begin position="225"/>
        <end position="246"/>
    </location>
</feature>
<evidence type="ECO:0000313" key="6">
    <source>
        <dbReference type="EMBL" id="RNL41313.1"/>
    </source>
</evidence>
<reference evidence="7" key="1">
    <citation type="submission" date="2018-05" db="EMBL/GenBank/DDBJ databases">
        <title>Genome Sequencing of selected type strains of the family Eggerthellaceae.</title>
        <authorList>
            <person name="Danylec N."/>
            <person name="Stoll D.A."/>
            <person name="Doetsch A."/>
            <person name="Huch M."/>
        </authorList>
    </citation>
    <scope>NUCLEOTIDE SEQUENCE [LARGE SCALE GENOMIC DNA]</scope>
    <source>
        <strain evidence="7">DSM 16106</strain>
    </source>
</reference>
<feature type="transmembrane region" description="Helical" evidence="4">
    <location>
        <begin position="252"/>
        <end position="277"/>
    </location>
</feature>
<comment type="caution">
    <text evidence="6">The sequence shown here is derived from an EMBL/GenBank/DDBJ whole genome shotgun (WGS) entry which is preliminary data.</text>
</comment>
<organism evidence="6 7">
    <name type="scientific">Paraeggerthella hongkongensis</name>
    <dbReference type="NCBI Taxonomy" id="230658"/>
    <lineage>
        <taxon>Bacteria</taxon>
        <taxon>Bacillati</taxon>
        <taxon>Actinomycetota</taxon>
        <taxon>Coriobacteriia</taxon>
        <taxon>Eggerthellales</taxon>
        <taxon>Eggerthellaceae</taxon>
        <taxon>Paraeggerthella</taxon>
    </lineage>
</organism>
<dbReference type="InterPro" id="IPR016032">
    <property type="entry name" value="Sig_transdc_resp-reg_C-effctor"/>
</dbReference>
<dbReference type="PANTHER" id="PTHR44688">
    <property type="entry name" value="DNA-BINDING TRANSCRIPTIONAL ACTIVATOR DEVR_DOSR"/>
    <property type="match status" value="1"/>
</dbReference>
<dbReference type="EMBL" id="QICD01000022">
    <property type="protein sequence ID" value="RNL41313.1"/>
    <property type="molecule type" value="Genomic_DNA"/>
</dbReference>
<dbReference type="PANTHER" id="PTHR44688:SF16">
    <property type="entry name" value="DNA-BINDING TRANSCRIPTIONAL ACTIVATOR DEVR_DOSR"/>
    <property type="match status" value="1"/>
</dbReference>
<feature type="transmembrane region" description="Helical" evidence="4">
    <location>
        <begin position="121"/>
        <end position="140"/>
    </location>
</feature>
<dbReference type="SUPFAM" id="SSF46894">
    <property type="entry name" value="C-terminal effector domain of the bipartite response regulators"/>
    <property type="match status" value="1"/>
</dbReference>
<keyword evidence="4" id="KW-1133">Transmembrane helix</keyword>
<evidence type="ECO:0000256" key="4">
    <source>
        <dbReference type="SAM" id="Phobius"/>
    </source>
</evidence>
<gene>
    <name evidence="6" type="ORF">DMP08_09505</name>
</gene>
<feature type="transmembrane region" description="Helical" evidence="4">
    <location>
        <begin position="376"/>
        <end position="399"/>
    </location>
</feature>
<feature type="transmembrane region" description="Helical" evidence="4">
    <location>
        <begin position="27"/>
        <end position="49"/>
    </location>
</feature>
<protein>
    <submittedName>
        <fullName evidence="6">LuxR family transcriptional regulator</fullName>
    </submittedName>
</protein>
<evidence type="ECO:0000256" key="1">
    <source>
        <dbReference type="ARBA" id="ARBA00023015"/>
    </source>
</evidence>
<proteinExistence type="predicted"/>
<name>A0A3N0B2F4_9ACTN</name>
<dbReference type="AlphaFoldDB" id="A0A3N0B2F4"/>
<feature type="transmembrane region" description="Helical" evidence="4">
    <location>
        <begin position="313"/>
        <end position="333"/>
    </location>
</feature>
<sequence>MSLFAAAPLEGGQEESARTNLQRFAPLLPSIVGLAFGRAGLIVASYGSYTSTDEGIFTDGAMLVSLAILGVFFLYIAITKRRVKKSFTNVLVHVCIALEAIALVALASFEALGVHGWEARFAMSTLSSLAASGAIFYWLLRARGAATITAVVYVFAALILSEIEIYLCMLLPIAAGNAIACILVLAQYPCIRWARKQALAHDIRSITLPSDYFQFAKDMLSSTRFLIANAIGIGCLAIVDGALRGYPNGQSISFTFTTRFIEFLLVIGISAIIIILVSRRHQRIMTVGIFVLMELLACLALVCYAAFPEALDIGAIFTTTLNALMVAFSWYIIIAFMSHGWRDPYYYAIAGWMVCWGCRAITRVALIQFYDLFDNDILMCAVMGTAIVLSTQVIFTQLLGVAQLSGEREDEGEKKPSSMLSKIMGLDQHESLADMRQASMQHNAEEIGKQFMLSEREVEVLALYALGFTQKRVAEELYISPGTAHAHIKRIYAKTGLHSRQEILDYMQQYTS</sequence>
<feature type="transmembrane region" description="Helical" evidence="4">
    <location>
        <begin position="145"/>
        <end position="163"/>
    </location>
</feature>
<dbReference type="CDD" id="cd06170">
    <property type="entry name" value="LuxR_C_like"/>
    <property type="match status" value="1"/>
</dbReference>
<keyword evidence="7" id="KW-1185">Reference proteome</keyword>
<dbReference type="GO" id="GO:0006355">
    <property type="term" value="P:regulation of DNA-templated transcription"/>
    <property type="evidence" value="ECO:0007669"/>
    <property type="project" value="InterPro"/>
</dbReference>
<dbReference type="InterPro" id="IPR000792">
    <property type="entry name" value="Tscrpt_reg_LuxR_C"/>
</dbReference>
<dbReference type="SMART" id="SM00421">
    <property type="entry name" value="HTH_LUXR"/>
    <property type="match status" value="1"/>
</dbReference>
<evidence type="ECO:0000256" key="3">
    <source>
        <dbReference type="ARBA" id="ARBA00023163"/>
    </source>
</evidence>
<accession>A0A3N0B2F4</accession>
<feature type="transmembrane region" description="Helical" evidence="4">
    <location>
        <begin position="345"/>
        <end position="370"/>
    </location>
</feature>
<dbReference type="GO" id="GO:0003677">
    <property type="term" value="F:DNA binding"/>
    <property type="evidence" value="ECO:0007669"/>
    <property type="project" value="UniProtKB-KW"/>
</dbReference>
<evidence type="ECO:0000256" key="2">
    <source>
        <dbReference type="ARBA" id="ARBA00023125"/>
    </source>
</evidence>
<feature type="transmembrane region" description="Helical" evidence="4">
    <location>
        <begin position="284"/>
        <end position="307"/>
    </location>
</feature>
<dbReference type="PRINTS" id="PR00038">
    <property type="entry name" value="HTHLUXR"/>
</dbReference>
<feature type="transmembrane region" description="Helical" evidence="4">
    <location>
        <begin position="90"/>
        <end position="109"/>
    </location>
</feature>
<feature type="domain" description="HTH luxR-type" evidence="5">
    <location>
        <begin position="446"/>
        <end position="511"/>
    </location>
</feature>
<dbReference type="OrthoDB" id="3171335at2"/>
<feature type="transmembrane region" description="Helical" evidence="4">
    <location>
        <begin position="169"/>
        <end position="188"/>
    </location>
</feature>
<dbReference type="Proteomes" id="UP000278632">
    <property type="component" value="Unassembled WGS sequence"/>
</dbReference>
<keyword evidence="2" id="KW-0238">DNA-binding</keyword>
<feature type="transmembrane region" description="Helical" evidence="4">
    <location>
        <begin position="61"/>
        <end position="78"/>
    </location>
</feature>
<keyword evidence="4" id="KW-0472">Membrane</keyword>
<dbReference type="InterPro" id="IPR036388">
    <property type="entry name" value="WH-like_DNA-bd_sf"/>
</dbReference>
<keyword evidence="3" id="KW-0804">Transcription</keyword>
<evidence type="ECO:0000313" key="7">
    <source>
        <dbReference type="Proteomes" id="UP000278632"/>
    </source>
</evidence>
<evidence type="ECO:0000259" key="5">
    <source>
        <dbReference type="PROSITE" id="PS50043"/>
    </source>
</evidence>
<dbReference type="Gene3D" id="1.10.10.10">
    <property type="entry name" value="Winged helix-like DNA-binding domain superfamily/Winged helix DNA-binding domain"/>
    <property type="match status" value="1"/>
</dbReference>
<keyword evidence="4" id="KW-0812">Transmembrane</keyword>
<dbReference type="PROSITE" id="PS50043">
    <property type="entry name" value="HTH_LUXR_2"/>
    <property type="match status" value="1"/>
</dbReference>
<dbReference type="Pfam" id="PF00196">
    <property type="entry name" value="GerE"/>
    <property type="match status" value="1"/>
</dbReference>
<keyword evidence="1" id="KW-0805">Transcription regulation</keyword>